<sequence length="207" mass="23309">MVLDETIQIPHYVVGWGSAPLLYSRVALLLCEAGRSVRQVPVSQQYWCKRISPSLVDRSRVELALLPRLSLTRLSRTQSLFLFGGSFVLYFLAPAGSATTKPLPARARIDRAGEAQRGWMSERLKESVLKTKVLIGILGFKFFSIREKLTTLMNRLRREGDLVLKKILPIQNDHHGKWTSNYDYEGPYVVKRAFSGGALLFTNVDGA</sequence>
<dbReference type="EMBL" id="EQ973887">
    <property type="protein sequence ID" value="EEF40275.1"/>
    <property type="molecule type" value="Genomic_DNA"/>
</dbReference>
<name>B9S7V9_RICCO</name>
<dbReference type="AlphaFoldDB" id="B9S7V9"/>
<accession>B9S7V9</accession>
<organism evidence="1 2">
    <name type="scientific">Ricinus communis</name>
    <name type="common">Castor bean</name>
    <dbReference type="NCBI Taxonomy" id="3988"/>
    <lineage>
        <taxon>Eukaryota</taxon>
        <taxon>Viridiplantae</taxon>
        <taxon>Streptophyta</taxon>
        <taxon>Embryophyta</taxon>
        <taxon>Tracheophyta</taxon>
        <taxon>Spermatophyta</taxon>
        <taxon>Magnoliopsida</taxon>
        <taxon>eudicotyledons</taxon>
        <taxon>Gunneridae</taxon>
        <taxon>Pentapetalae</taxon>
        <taxon>rosids</taxon>
        <taxon>fabids</taxon>
        <taxon>Malpighiales</taxon>
        <taxon>Euphorbiaceae</taxon>
        <taxon>Acalyphoideae</taxon>
        <taxon>Acalypheae</taxon>
        <taxon>Ricinus</taxon>
    </lineage>
</organism>
<keyword evidence="2" id="KW-1185">Reference proteome</keyword>
<evidence type="ECO:0000313" key="1">
    <source>
        <dbReference type="EMBL" id="EEF40275.1"/>
    </source>
</evidence>
<reference evidence="2" key="1">
    <citation type="journal article" date="2010" name="Nat. Biotechnol.">
        <title>Draft genome sequence of the oilseed species Ricinus communis.</title>
        <authorList>
            <person name="Chan A.P."/>
            <person name="Crabtree J."/>
            <person name="Zhao Q."/>
            <person name="Lorenzi H."/>
            <person name="Orvis J."/>
            <person name="Puiu D."/>
            <person name="Melake-Berhan A."/>
            <person name="Jones K.M."/>
            <person name="Redman J."/>
            <person name="Chen G."/>
            <person name="Cahoon E.B."/>
            <person name="Gedil M."/>
            <person name="Stanke M."/>
            <person name="Haas B.J."/>
            <person name="Wortman J.R."/>
            <person name="Fraser-Liggett C.M."/>
            <person name="Ravel J."/>
            <person name="Rabinowicz P.D."/>
        </authorList>
    </citation>
    <scope>NUCLEOTIDE SEQUENCE [LARGE SCALE GENOMIC DNA]</scope>
    <source>
        <strain evidence="2">cv. Hale</strain>
    </source>
</reference>
<evidence type="ECO:0000313" key="2">
    <source>
        <dbReference type="Proteomes" id="UP000008311"/>
    </source>
</evidence>
<protein>
    <submittedName>
        <fullName evidence="1">Uncharacterized protein</fullName>
    </submittedName>
</protein>
<dbReference type="InParanoid" id="B9S7V9"/>
<gene>
    <name evidence="1" type="ORF">RCOM_1382030</name>
</gene>
<proteinExistence type="predicted"/>
<dbReference type="Proteomes" id="UP000008311">
    <property type="component" value="Unassembled WGS sequence"/>
</dbReference>